<evidence type="ECO:0000259" key="3">
    <source>
        <dbReference type="PROSITE" id="PS50126"/>
    </source>
</evidence>
<dbReference type="InterPro" id="IPR003029">
    <property type="entry name" value="S1_domain"/>
</dbReference>
<reference evidence="4 5" key="1">
    <citation type="submission" date="2015-06" db="EMBL/GenBank/DDBJ databases">
        <title>New insights into the roles of widespread benthic archaea in carbon and nitrogen cycling.</title>
        <authorList>
            <person name="Lazar C.S."/>
            <person name="Baker B.J."/>
            <person name="Seitz K.W."/>
            <person name="Hyde A.S."/>
            <person name="Dick G.J."/>
            <person name="Hinrichs K.-U."/>
            <person name="Teske A.P."/>
        </authorList>
    </citation>
    <scope>NUCLEOTIDE SEQUENCE [LARGE SCALE GENOMIC DNA]</scope>
    <source>
        <strain evidence="4">SG8-32-1</strain>
    </source>
</reference>
<feature type="binding site" evidence="2">
    <location>
        <position position="174"/>
    </location>
    <ligand>
        <name>Zn(2+)</name>
        <dbReference type="ChEBI" id="CHEBI:29105"/>
    </ligand>
</feature>
<dbReference type="PANTHER" id="PTHR12686">
    <property type="entry name" value="3'-5' EXORIBONUCLEASE CSL4-RELATED"/>
    <property type="match status" value="1"/>
</dbReference>
<dbReference type="GO" id="GO:0006396">
    <property type="term" value="P:RNA processing"/>
    <property type="evidence" value="ECO:0007669"/>
    <property type="project" value="InterPro"/>
</dbReference>
<comment type="subcellular location">
    <subcellularLocation>
        <location evidence="2">Cytoplasm</location>
    </subcellularLocation>
</comment>
<sequence>MKESERKSGLFVVPGTHLGVIEEFTNGSGTYVEDGTIYSQVTGCTLLDMLNRQVSVYPLVPKAKVPEVGNIVTGLVLDVRSKNAILRIFKIGDQILSGFFTGLLHISGVSHGFVDSMFDVCKAGDIMTAKVISTKNRSFFLSTAEKDLGVIQARCSLCGNFLEPKNRGMGCSKCGNFEGRKLSPNYGKETFYEVEQNES</sequence>
<evidence type="ECO:0000256" key="2">
    <source>
        <dbReference type="HAMAP-Rule" id="MF_00975"/>
    </source>
</evidence>
<dbReference type="GO" id="GO:0003676">
    <property type="term" value="F:nucleic acid binding"/>
    <property type="evidence" value="ECO:0007669"/>
    <property type="project" value="InterPro"/>
</dbReference>
<dbReference type="GO" id="GO:0008270">
    <property type="term" value="F:zinc ion binding"/>
    <property type="evidence" value="ECO:0007669"/>
    <property type="project" value="UniProtKB-UniRule"/>
</dbReference>
<dbReference type="GO" id="GO:0006401">
    <property type="term" value="P:RNA catabolic process"/>
    <property type="evidence" value="ECO:0007669"/>
    <property type="project" value="UniProtKB-UniRule"/>
</dbReference>
<dbReference type="GO" id="GO:0000178">
    <property type="term" value="C:exosome (RNase complex)"/>
    <property type="evidence" value="ECO:0007669"/>
    <property type="project" value="UniProtKB-KW"/>
</dbReference>
<keyword evidence="2" id="KW-0963">Cytoplasm</keyword>
<dbReference type="EMBL" id="LFWU01000108">
    <property type="protein sequence ID" value="KON31046.1"/>
    <property type="molecule type" value="Genomic_DNA"/>
</dbReference>
<comment type="subunit">
    <text evidence="2">Component of the archaeal exosome complex. Forms a trimer of Rrp4 and/or Csl4 subunits. The trimer associates with an hexameric ring-like arrangement composed of 3 Rrp41-Rrp42 heterodimers. Interacts with DnaG.</text>
</comment>
<dbReference type="InterPro" id="IPR025721">
    <property type="entry name" value="Exosome_cplx_N_dom"/>
</dbReference>
<dbReference type="Gene3D" id="2.40.50.100">
    <property type="match status" value="1"/>
</dbReference>
<dbReference type="Proteomes" id="UP000037237">
    <property type="component" value="Unassembled WGS sequence"/>
</dbReference>
<evidence type="ECO:0000313" key="5">
    <source>
        <dbReference type="Proteomes" id="UP000037237"/>
    </source>
</evidence>
<dbReference type="GO" id="GO:0005737">
    <property type="term" value="C:cytoplasm"/>
    <property type="evidence" value="ECO:0007669"/>
    <property type="project" value="UniProtKB-SubCell"/>
</dbReference>
<dbReference type="InterPro" id="IPR030850">
    <property type="entry name" value="Exosome_Csl4_arc"/>
</dbReference>
<dbReference type="PROSITE" id="PS50126">
    <property type="entry name" value="S1"/>
    <property type="match status" value="1"/>
</dbReference>
<dbReference type="SUPFAM" id="SSF50249">
    <property type="entry name" value="Nucleic acid-binding proteins"/>
    <property type="match status" value="1"/>
</dbReference>
<evidence type="ECO:0000313" key="4">
    <source>
        <dbReference type="EMBL" id="KON31046.1"/>
    </source>
</evidence>
<dbReference type="Gene3D" id="2.20.70.10">
    <property type="match status" value="1"/>
</dbReference>
<dbReference type="AlphaFoldDB" id="A0A0M0BS52"/>
<feature type="binding site" evidence="2">
    <location>
        <position position="158"/>
    </location>
    <ligand>
        <name>Zn(2+)</name>
        <dbReference type="ChEBI" id="CHEBI:29105"/>
    </ligand>
</feature>
<comment type="function">
    <text evidence="2">Non-catalytic component of the exosome, which is a complex involved in RNA degradation. Increases the RNA binding and the efficiency of RNA degradation. Helpful for the interaction of the exosome with A-poor RNAs.</text>
</comment>
<dbReference type="SUPFAM" id="SSF110324">
    <property type="entry name" value="Ribosomal L27 protein-like"/>
    <property type="match status" value="1"/>
</dbReference>
<organism evidence="4 5">
    <name type="scientific">miscellaneous Crenarchaeota group-1 archaeon SG8-32-1</name>
    <dbReference type="NCBI Taxonomy" id="1685124"/>
    <lineage>
        <taxon>Archaea</taxon>
        <taxon>Candidatus Bathyarchaeota</taxon>
        <taxon>MCG-1</taxon>
    </lineage>
</organism>
<dbReference type="HAMAP" id="MF_00975">
    <property type="entry name" value="Exosome_Csl4"/>
    <property type="match status" value="1"/>
</dbReference>
<dbReference type="Gene3D" id="2.40.50.140">
    <property type="entry name" value="Nucleic acid-binding proteins"/>
    <property type="match status" value="1"/>
</dbReference>
<protein>
    <recommendedName>
        <fullName evidence="2">Exosome complex component Csl4</fullName>
    </recommendedName>
</protein>
<name>A0A0M0BS52_9ARCH</name>
<feature type="binding site" evidence="2">
    <location>
        <position position="171"/>
    </location>
    <ligand>
        <name>Zn(2+)</name>
        <dbReference type="ChEBI" id="CHEBI:29105"/>
    </ligand>
</feature>
<proteinExistence type="inferred from homology"/>
<keyword evidence="2" id="KW-0862">Zinc</keyword>
<evidence type="ECO:0000256" key="1">
    <source>
        <dbReference type="ARBA" id="ARBA00022835"/>
    </source>
</evidence>
<gene>
    <name evidence="2" type="primary">csl4</name>
    <name evidence="4" type="ORF">AC477_04470</name>
</gene>
<feature type="binding site" evidence="2">
    <location>
        <position position="155"/>
    </location>
    <ligand>
        <name>Zn(2+)</name>
        <dbReference type="ChEBI" id="CHEBI:29105"/>
    </ligand>
</feature>
<dbReference type="NCBIfam" id="NF034126">
    <property type="entry name" value="PRK09521.1"/>
    <property type="match status" value="1"/>
</dbReference>
<comment type="similarity">
    <text evidence="2">Belongs to the CSL4 family.</text>
</comment>
<feature type="domain" description="S1 motif" evidence="3">
    <location>
        <begin position="69"/>
        <end position="144"/>
    </location>
</feature>
<comment type="caution">
    <text evidence="4">The sequence shown here is derived from an EMBL/GenBank/DDBJ whole genome shotgun (WGS) entry which is preliminary data.</text>
</comment>
<dbReference type="InterPro" id="IPR039771">
    <property type="entry name" value="Csl4"/>
</dbReference>
<keyword evidence="1 2" id="KW-0271">Exosome</keyword>
<dbReference type="PANTHER" id="PTHR12686:SF8">
    <property type="entry name" value="EXOSOME COMPLEX COMPONENT CSL4"/>
    <property type="match status" value="1"/>
</dbReference>
<dbReference type="SMART" id="SM00316">
    <property type="entry name" value="S1"/>
    <property type="match status" value="1"/>
</dbReference>
<dbReference type="Pfam" id="PF14382">
    <property type="entry name" value="ECR1_N"/>
    <property type="match status" value="1"/>
</dbReference>
<keyword evidence="2" id="KW-0479">Metal-binding</keyword>
<accession>A0A0M0BS52</accession>
<dbReference type="InterPro" id="IPR012340">
    <property type="entry name" value="NA-bd_OB-fold"/>
</dbReference>